<dbReference type="Proteomes" id="UP000294593">
    <property type="component" value="Unassembled WGS sequence"/>
</dbReference>
<dbReference type="EMBL" id="SNXW01000007">
    <property type="protein sequence ID" value="TDP81632.1"/>
    <property type="molecule type" value="Genomic_DNA"/>
</dbReference>
<dbReference type="AlphaFoldDB" id="A0A4R6R6Z7"/>
<evidence type="ECO:0000259" key="2">
    <source>
        <dbReference type="Pfam" id="PF09335"/>
    </source>
</evidence>
<feature type="transmembrane region" description="Helical" evidence="1">
    <location>
        <begin position="21"/>
        <end position="46"/>
    </location>
</feature>
<keyword evidence="1" id="KW-0472">Membrane</keyword>
<keyword evidence="4" id="KW-1185">Reference proteome</keyword>
<feature type="transmembrane region" description="Helical" evidence="1">
    <location>
        <begin position="66"/>
        <end position="87"/>
    </location>
</feature>
<protein>
    <submittedName>
        <fullName evidence="3">Membrane protein YqaA with SNARE-associated domain</fullName>
    </submittedName>
</protein>
<evidence type="ECO:0000256" key="1">
    <source>
        <dbReference type="SAM" id="Phobius"/>
    </source>
</evidence>
<dbReference type="PANTHER" id="PTHR42709">
    <property type="entry name" value="ALKALINE PHOSPHATASE LIKE PROTEIN"/>
    <property type="match status" value="1"/>
</dbReference>
<organism evidence="3 4">
    <name type="scientific">Aquabacterium commune</name>
    <dbReference type="NCBI Taxonomy" id="70586"/>
    <lineage>
        <taxon>Bacteria</taxon>
        <taxon>Pseudomonadati</taxon>
        <taxon>Pseudomonadota</taxon>
        <taxon>Betaproteobacteria</taxon>
        <taxon>Burkholderiales</taxon>
        <taxon>Aquabacterium</taxon>
    </lineage>
</organism>
<feature type="domain" description="VTT" evidence="2">
    <location>
        <begin position="66"/>
        <end position="171"/>
    </location>
</feature>
<comment type="caution">
    <text evidence="3">The sequence shown here is derived from an EMBL/GenBank/DDBJ whole genome shotgun (WGS) entry which is preliminary data.</text>
</comment>
<accession>A0A4R6R6Z7</accession>
<reference evidence="3 4" key="1">
    <citation type="submission" date="2019-03" db="EMBL/GenBank/DDBJ databases">
        <title>Genomic Encyclopedia of Type Strains, Phase IV (KMG-IV): sequencing the most valuable type-strain genomes for metagenomic binning, comparative biology and taxonomic classification.</title>
        <authorList>
            <person name="Goeker M."/>
        </authorList>
    </citation>
    <scope>NUCLEOTIDE SEQUENCE [LARGE SCALE GENOMIC DNA]</scope>
    <source>
        <strain evidence="3 4">DSM 11901</strain>
    </source>
</reference>
<keyword evidence="1" id="KW-1133">Transmembrane helix</keyword>
<keyword evidence="1" id="KW-0812">Transmembrane</keyword>
<dbReference type="InterPro" id="IPR051311">
    <property type="entry name" value="DedA_domain"/>
</dbReference>
<proteinExistence type="predicted"/>
<evidence type="ECO:0000313" key="3">
    <source>
        <dbReference type="EMBL" id="TDP81632.1"/>
    </source>
</evidence>
<dbReference type="PANTHER" id="PTHR42709:SF4">
    <property type="entry name" value="INNER MEMBRANE PROTEIN YQAA"/>
    <property type="match status" value="1"/>
</dbReference>
<dbReference type="Pfam" id="PF09335">
    <property type="entry name" value="VTT_dom"/>
    <property type="match status" value="1"/>
</dbReference>
<dbReference type="InterPro" id="IPR032816">
    <property type="entry name" value="VTT_dom"/>
</dbReference>
<sequence>MTILYDQNGFMEPWMTDLMHAALAWLAIPQVGLGAVFAIAFVSATLLPMGSEPAVFGLVKLQPEMFWPAVLVASLGNTLGGAVTWWMGEGARRAADRLRHRHEAPPPAPHSRADQRAMQWLARFGPKACLLSWLPVVGDPLCAVAGWLRLPFWPCVAYMAVGKFARYLTMTGFLLWVV</sequence>
<name>A0A4R6R6Z7_9BURK</name>
<evidence type="ECO:0000313" key="4">
    <source>
        <dbReference type="Proteomes" id="UP000294593"/>
    </source>
</evidence>
<gene>
    <name evidence="3" type="ORF">EV672_10762</name>
</gene>